<proteinExistence type="predicted"/>
<feature type="region of interest" description="Disordered" evidence="1">
    <location>
        <begin position="67"/>
        <end position="133"/>
    </location>
</feature>
<reference evidence="2" key="1">
    <citation type="journal article" date="2022" name="bioRxiv">
        <title>Sequencing and chromosome-scale assembly of the giantPleurodeles waltlgenome.</title>
        <authorList>
            <person name="Brown T."/>
            <person name="Elewa A."/>
            <person name="Iarovenko S."/>
            <person name="Subramanian E."/>
            <person name="Araus A.J."/>
            <person name="Petzold A."/>
            <person name="Susuki M."/>
            <person name="Suzuki K.-i.T."/>
            <person name="Hayashi T."/>
            <person name="Toyoda A."/>
            <person name="Oliveira C."/>
            <person name="Osipova E."/>
            <person name="Leigh N.D."/>
            <person name="Simon A."/>
            <person name="Yun M.H."/>
        </authorList>
    </citation>
    <scope>NUCLEOTIDE SEQUENCE</scope>
    <source>
        <strain evidence="2">20211129_DDA</strain>
        <tissue evidence="2">Liver</tissue>
    </source>
</reference>
<protein>
    <submittedName>
        <fullName evidence="2">Uncharacterized protein</fullName>
    </submittedName>
</protein>
<evidence type="ECO:0000256" key="1">
    <source>
        <dbReference type="SAM" id="MobiDB-lite"/>
    </source>
</evidence>
<comment type="caution">
    <text evidence="2">The sequence shown here is derived from an EMBL/GenBank/DDBJ whole genome shotgun (WGS) entry which is preliminary data.</text>
</comment>
<keyword evidence="3" id="KW-1185">Reference proteome</keyword>
<dbReference type="Proteomes" id="UP001066276">
    <property type="component" value="Chromosome 8"/>
</dbReference>
<dbReference type="AlphaFoldDB" id="A0AAV7NP60"/>
<gene>
    <name evidence="2" type="ORF">NDU88_005484</name>
</gene>
<evidence type="ECO:0000313" key="2">
    <source>
        <dbReference type="EMBL" id="KAJ1117284.1"/>
    </source>
</evidence>
<name>A0AAV7NP60_PLEWA</name>
<evidence type="ECO:0000313" key="3">
    <source>
        <dbReference type="Proteomes" id="UP001066276"/>
    </source>
</evidence>
<accession>A0AAV7NP60</accession>
<feature type="compositionally biased region" description="Basic and acidic residues" evidence="1">
    <location>
        <begin position="67"/>
        <end position="78"/>
    </location>
</feature>
<dbReference type="EMBL" id="JANPWB010000012">
    <property type="protein sequence ID" value="KAJ1117284.1"/>
    <property type="molecule type" value="Genomic_DNA"/>
</dbReference>
<sequence length="151" mass="16059">MLGICPCDGPDGADPHTAPTCSATASGDLNTLSTCSNHNLPGLRWRDAQCLKNLLLLPELLASRSAAVERKTADLEKQEGEDDGESRADSSGSSSGLEATVLSAEYTAEEEPKKPVVPSRDEGDDLREAGRECQPRFRRSVAVAGAWSFRG</sequence>
<organism evidence="2 3">
    <name type="scientific">Pleurodeles waltl</name>
    <name type="common">Iberian ribbed newt</name>
    <dbReference type="NCBI Taxonomy" id="8319"/>
    <lineage>
        <taxon>Eukaryota</taxon>
        <taxon>Metazoa</taxon>
        <taxon>Chordata</taxon>
        <taxon>Craniata</taxon>
        <taxon>Vertebrata</taxon>
        <taxon>Euteleostomi</taxon>
        <taxon>Amphibia</taxon>
        <taxon>Batrachia</taxon>
        <taxon>Caudata</taxon>
        <taxon>Salamandroidea</taxon>
        <taxon>Salamandridae</taxon>
        <taxon>Pleurodelinae</taxon>
        <taxon>Pleurodeles</taxon>
    </lineage>
</organism>